<keyword evidence="2" id="KW-0288">FMN</keyword>
<evidence type="ECO:0000256" key="2">
    <source>
        <dbReference type="ARBA" id="ARBA00022643"/>
    </source>
</evidence>
<keyword evidence="1" id="KW-0285">Flavoprotein</keyword>
<dbReference type="EC" id="1.-.-.-" evidence="7"/>
<dbReference type="Pfam" id="PF00296">
    <property type="entry name" value="Bac_luciferase"/>
    <property type="match status" value="1"/>
</dbReference>
<dbReference type="SUPFAM" id="SSF51679">
    <property type="entry name" value="Bacterial luciferase-like"/>
    <property type="match status" value="1"/>
</dbReference>
<name>A0ABV3PXE2_9HYPH</name>
<organism evidence="7 8">
    <name type="scientific">Labrys neptuniae</name>
    <dbReference type="NCBI Taxonomy" id="376174"/>
    <lineage>
        <taxon>Bacteria</taxon>
        <taxon>Pseudomonadati</taxon>
        <taxon>Pseudomonadota</taxon>
        <taxon>Alphaproteobacteria</taxon>
        <taxon>Hyphomicrobiales</taxon>
        <taxon>Xanthobacteraceae</taxon>
        <taxon>Labrys</taxon>
    </lineage>
</organism>
<dbReference type="PANTHER" id="PTHR30011">
    <property type="entry name" value="ALKANESULFONATE MONOOXYGENASE-RELATED"/>
    <property type="match status" value="1"/>
</dbReference>
<dbReference type="RefSeq" id="WP_311943399.1">
    <property type="nucleotide sequence ID" value="NZ_JAVSCS010000040.1"/>
</dbReference>
<evidence type="ECO:0000313" key="8">
    <source>
        <dbReference type="Proteomes" id="UP001555786"/>
    </source>
</evidence>
<dbReference type="InterPro" id="IPR051260">
    <property type="entry name" value="Diverse_substr_monoxygenases"/>
</dbReference>
<keyword evidence="4" id="KW-0503">Monooxygenase</keyword>
<keyword evidence="3 7" id="KW-0560">Oxidoreductase</keyword>
<protein>
    <submittedName>
        <fullName evidence="7">LLM class flavin-dependent oxidoreductase</fullName>
        <ecNumber evidence="7">1.-.-.-</ecNumber>
    </submittedName>
</protein>
<evidence type="ECO:0000256" key="5">
    <source>
        <dbReference type="ARBA" id="ARBA00033748"/>
    </source>
</evidence>
<proteinExistence type="inferred from homology"/>
<comment type="similarity">
    <text evidence="5">Belongs to the NtaA/SnaA/DszA monooxygenase family.</text>
</comment>
<accession>A0ABV3PXE2</accession>
<keyword evidence="8" id="KW-1185">Reference proteome</keyword>
<dbReference type="InterPro" id="IPR016215">
    <property type="entry name" value="NTA_MOA"/>
</dbReference>
<feature type="domain" description="Luciferase-like" evidence="6">
    <location>
        <begin position="38"/>
        <end position="401"/>
    </location>
</feature>
<dbReference type="EMBL" id="JBFNQD010000025">
    <property type="protein sequence ID" value="MEW9310342.1"/>
    <property type="molecule type" value="Genomic_DNA"/>
</dbReference>
<evidence type="ECO:0000259" key="6">
    <source>
        <dbReference type="Pfam" id="PF00296"/>
    </source>
</evidence>
<gene>
    <name evidence="7" type="ORF">ABXS05_32690</name>
</gene>
<dbReference type="NCBIfam" id="TIGR03860">
    <property type="entry name" value="FMN_nitrolo"/>
    <property type="match status" value="1"/>
</dbReference>
<dbReference type="InterPro" id="IPR036661">
    <property type="entry name" value="Luciferase-like_sf"/>
</dbReference>
<evidence type="ECO:0000256" key="4">
    <source>
        <dbReference type="ARBA" id="ARBA00023033"/>
    </source>
</evidence>
<comment type="caution">
    <text evidence="7">The sequence shown here is derived from an EMBL/GenBank/DDBJ whole genome shotgun (WGS) entry which is preliminary data.</text>
</comment>
<dbReference type="GO" id="GO:0016491">
    <property type="term" value="F:oxidoreductase activity"/>
    <property type="evidence" value="ECO:0007669"/>
    <property type="project" value="UniProtKB-KW"/>
</dbReference>
<dbReference type="InterPro" id="IPR011251">
    <property type="entry name" value="Luciferase-like_dom"/>
</dbReference>
<sequence>MSVSSQPIAAKKPFLLNGFGMAVVGHVSAGLWRHPDDRADTYTSIDYWIGLARLLEEGGFDGLFLADALGHLDVYAGTPDASLRTAAQSPVNDPLLLVSAMAAATRHLGFGITVSTTYEQPYLLARKFTTLDHLTKGRIAWNVVTSVLESAARNLGLERQIEHDERYDRAQEFVDVAYKLWEGSWEEDAVIRDRQRGIYTDPAKVHAIHHRGTYFTVPDAHLSEPSPQRTPLLYQAGTSTRGREFAAGNAEVVFLGGTNSPSIRRRIEQIRSRAVELGRAPDAIKFITAISVVTAATDEEAEAKYRDYLSYTSVEAALALFSAWTGVDWSQYPLDHPIEYIETNAGRSALSSLTSIDADRRWTVGDVADYIGVGGIHPTLVGGPKKVADALERLADETGIDGFNLAYAISPGSFEDFIRFIVPELRQRGRIRERPATPVTLRERFQGEGQRRLREDHRGASFRDFTRFVPARDVPAATAAE</sequence>
<reference evidence="7 8" key="1">
    <citation type="submission" date="2024-07" db="EMBL/GenBank/DDBJ databases">
        <title>Description of Labrys sedimenti sp. nov., isolated from a diclofenac-degrading enrichment culture.</title>
        <authorList>
            <person name="Tancsics A."/>
            <person name="Csepanyi A."/>
        </authorList>
    </citation>
    <scope>NUCLEOTIDE SEQUENCE [LARGE SCALE GENOMIC DNA]</scope>
    <source>
        <strain evidence="7 8">LMG 23578</strain>
    </source>
</reference>
<dbReference type="PANTHER" id="PTHR30011:SF16">
    <property type="entry name" value="C2H2 FINGER DOMAIN TRANSCRIPTION FACTOR (EUROFUNG)-RELATED"/>
    <property type="match status" value="1"/>
</dbReference>
<dbReference type="PIRSF" id="PIRSF000337">
    <property type="entry name" value="NTA_MOA"/>
    <property type="match status" value="1"/>
</dbReference>
<evidence type="ECO:0000313" key="7">
    <source>
        <dbReference type="EMBL" id="MEW9310342.1"/>
    </source>
</evidence>
<evidence type="ECO:0000256" key="1">
    <source>
        <dbReference type="ARBA" id="ARBA00022630"/>
    </source>
</evidence>
<dbReference type="Gene3D" id="3.20.20.30">
    <property type="entry name" value="Luciferase-like domain"/>
    <property type="match status" value="1"/>
</dbReference>
<dbReference type="Proteomes" id="UP001555786">
    <property type="component" value="Unassembled WGS sequence"/>
</dbReference>
<evidence type="ECO:0000256" key="3">
    <source>
        <dbReference type="ARBA" id="ARBA00023002"/>
    </source>
</evidence>